<dbReference type="InterPro" id="IPR011050">
    <property type="entry name" value="Pectin_lyase_fold/virulence"/>
</dbReference>
<evidence type="ECO:0000313" key="3">
    <source>
        <dbReference type="EMBL" id="QJA77120.1"/>
    </source>
</evidence>
<dbReference type="EMBL" id="MT141480">
    <property type="protein sequence ID" value="QJA62753.1"/>
    <property type="molecule type" value="Genomic_DNA"/>
</dbReference>
<proteinExistence type="predicted"/>
<gene>
    <name evidence="3" type="ORF">MM415A01360_0004</name>
    <name evidence="2" type="ORF">MM415B00728_0012</name>
</gene>
<reference evidence="2" key="1">
    <citation type="submission" date="2020-03" db="EMBL/GenBank/DDBJ databases">
        <title>The deep terrestrial virosphere.</title>
        <authorList>
            <person name="Holmfeldt K."/>
            <person name="Nilsson E."/>
            <person name="Simone D."/>
            <person name="Lopez-Fernandez M."/>
            <person name="Wu X."/>
            <person name="de Brujin I."/>
            <person name="Lundin D."/>
            <person name="Andersson A."/>
            <person name="Bertilsson S."/>
            <person name="Dopson M."/>
        </authorList>
    </citation>
    <scope>NUCLEOTIDE SEQUENCE</scope>
    <source>
        <strain evidence="3">MM415A01360</strain>
        <strain evidence="2">MM415B00728</strain>
    </source>
</reference>
<evidence type="ECO:0000313" key="2">
    <source>
        <dbReference type="EMBL" id="QJA62753.1"/>
    </source>
</evidence>
<protein>
    <submittedName>
        <fullName evidence="2">Putative pectate lyase</fullName>
    </submittedName>
</protein>
<dbReference type="Pfam" id="PF12708">
    <property type="entry name" value="Pect-lyase_RHGA_epim"/>
    <property type="match status" value="1"/>
</dbReference>
<organism evidence="2">
    <name type="scientific">viral metagenome</name>
    <dbReference type="NCBI Taxonomy" id="1070528"/>
    <lineage>
        <taxon>unclassified sequences</taxon>
        <taxon>metagenomes</taxon>
        <taxon>organismal metagenomes</taxon>
    </lineage>
</organism>
<dbReference type="AlphaFoldDB" id="A0A6M3IYW9"/>
<dbReference type="GO" id="GO:0016829">
    <property type="term" value="F:lyase activity"/>
    <property type="evidence" value="ECO:0007669"/>
    <property type="project" value="UniProtKB-KW"/>
</dbReference>
<accession>A0A6M3IYW9</accession>
<dbReference type="SUPFAM" id="SSF51126">
    <property type="entry name" value="Pectin lyase-like"/>
    <property type="match status" value="1"/>
</dbReference>
<dbReference type="InterPro" id="IPR024535">
    <property type="entry name" value="RHGA/B-epi-like_pectate_lyase"/>
</dbReference>
<keyword evidence="2" id="KW-0456">Lyase</keyword>
<dbReference type="InterPro" id="IPR012334">
    <property type="entry name" value="Pectin_lyas_fold"/>
</dbReference>
<dbReference type="Gene3D" id="2.160.20.10">
    <property type="entry name" value="Single-stranded right-handed beta-helix, Pectin lyase-like"/>
    <property type="match status" value="1"/>
</dbReference>
<name>A0A6M3IYW9_9ZZZZ</name>
<evidence type="ECO:0000259" key="1">
    <source>
        <dbReference type="Pfam" id="PF12708"/>
    </source>
</evidence>
<dbReference type="EMBL" id="MT142264">
    <property type="protein sequence ID" value="QJA77120.1"/>
    <property type="molecule type" value="Genomic_DNA"/>
</dbReference>
<feature type="domain" description="Rhamnogalacturonase A/B/Epimerase-like pectate lyase" evidence="1">
    <location>
        <begin position="29"/>
        <end position="244"/>
    </location>
</feature>
<sequence>MIEMFNIRTGNSLPTADYSWLTLPDRPCIDVRDFGAKGDGITDDTAAMDAALATGRSIFCPEGIYLTTGGHRIAADGQKIIGAGWGLYNPGTTIKKSGGTNYILDTGHGYNDIGLENIMFDRNDLNGSGVIWRGHYSRLKNIYFKNSAGTGYDLHISGVNVSQFDKISADSILIDQSSDTYTPQPSYGCMYSTFKGVICRTLEFSGSQARLLSFEKLLLDGAKAGVSNLWLHASTMTNLYFYDTDSEADLLDMPLVTVDNPAAYNIHFIGGYLSTAVAQTQPVFYFRDVQDISVEKVLFNDYYSLAGRHCIEFENIKRGTFEDNDVTALNNFYFLYNAHTLRSEYITSKRNKSRPVGAYTGTGTNYFIKTDHLTIEQDEFIPIIGGGETFHNISDVPDFHSVRTGGKILVNDDGFYDIFGDGGNNSPGADFGGMISISAGGFDATSQNNFALFYAQSGAGSGYQNHTDISTGSNVEIINMADSAPAALASTTDGKLGVQIGGGAAATRYIRIYNRTGAEVSLRVHIDRYEE</sequence>